<gene>
    <name evidence="3" type="ORF">ALTATR162_LOCUS7672</name>
</gene>
<comment type="similarity">
    <text evidence="1">Belongs to the tpcK family.</text>
</comment>
<evidence type="ECO:0000313" key="3">
    <source>
        <dbReference type="EMBL" id="CAG5173713.1"/>
    </source>
</evidence>
<protein>
    <recommendedName>
        <fullName evidence="2">EthD domain-containing protein</fullName>
    </recommendedName>
</protein>
<evidence type="ECO:0000313" key="4">
    <source>
        <dbReference type="Proteomes" id="UP000676310"/>
    </source>
</evidence>
<comment type="caution">
    <text evidence="3">The sequence shown here is derived from an EMBL/GenBank/DDBJ whole genome shotgun (WGS) entry which is preliminary data.</text>
</comment>
<evidence type="ECO:0000256" key="1">
    <source>
        <dbReference type="ARBA" id="ARBA00005986"/>
    </source>
</evidence>
<proteinExistence type="inferred from homology"/>
<dbReference type="RefSeq" id="XP_043171235.1">
    <property type="nucleotide sequence ID" value="XM_043315300.1"/>
</dbReference>
<feature type="domain" description="EthD" evidence="2">
    <location>
        <begin position="77"/>
        <end position="146"/>
    </location>
</feature>
<dbReference type="Proteomes" id="UP000676310">
    <property type="component" value="Unassembled WGS sequence"/>
</dbReference>
<dbReference type="OrthoDB" id="4892971at2759"/>
<dbReference type="Pfam" id="PF07110">
    <property type="entry name" value="EthD"/>
    <property type="match status" value="1"/>
</dbReference>
<dbReference type="InterPro" id="IPR011008">
    <property type="entry name" value="Dimeric_a/b-barrel"/>
</dbReference>
<keyword evidence="4" id="KW-1185">Reference proteome</keyword>
<dbReference type="PANTHER" id="PTHR40260:SF2">
    <property type="entry name" value="BLR8190 PROTEIN"/>
    <property type="match status" value="1"/>
</dbReference>
<dbReference type="EMBL" id="CAJRGZ010000022">
    <property type="protein sequence ID" value="CAG5173713.1"/>
    <property type="molecule type" value="Genomic_DNA"/>
</dbReference>
<reference evidence="3" key="1">
    <citation type="submission" date="2021-05" db="EMBL/GenBank/DDBJ databases">
        <authorList>
            <person name="Stam R."/>
        </authorList>
    </citation>
    <scope>NUCLEOTIDE SEQUENCE</scope>
    <source>
        <strain evidence="3">CS162</strain>
    </source>
</reference>
<sequence>MVYPKPGRSGTTSNYGRVYKTKRSEADTLIPTRRCYSATRTAPTTTNSFDTPQLYATMSGASAIVLYPRKEGSTFDKEYYLKTHMPLAMKHWGKHGLKSYAVSELSADGPYSISSVMEFDSQEALGKAMQDPGTKEIMDDVKNFSNEQAILVHGNVIGRS</sequence>
<dbReference type="InterPro" id="IPR009799">
    <property type="entry name" value="EthD_dom"/>
</dbReference>
<dbReference type="NCBIfam" id="TIGR02118">
    <property type="entry name" value="EthD family reductase"/>
    <property type="match status" value="1"/>
</dbReference>
<dbReference type="Gene3D" id="3.30.70.100">
    <property type="match status" value="1"/>
</dbReference>
<dbReference type="PANTHER" id="PTHR40260">
    <property type="entry name" value="BLR8190 PROTEIN"/>
    <property type="match status" value="1"/>
</dbReference>
<dbReference type="AlphaFoldDB" id="A0A8J2N1N1"/>
<name>A0A8J2N1N1_9PLEO</name>
<dbReference type="SUPFAM" id="SSF54909">
    <property type="entry name" value="Dimeric alpha+beta barrel"/>
    <property type="match status" value="1"/>
</dbReference>
<evidence type="ECO:0000259" key="2">
    <source>
        <dbReference type="Pfam" id="PF07110"/>
    </source>
</evidence>
<dbReference type="GO" id="GO:0016491">
    <property type="term" value="F:oxidoreductase activity"/>
    <property type="evidence" value="ECO:0007669"/>
    <property type="project" value="InterPro"/>
</dbReference>
<dbReference type="GeneID" id="67019698"/>
<accession>A0A8J2N1N1</accession>
<organism evidence="3 4">
    <name type="scientific">Alternaria atra</name>
    <dbReference type="NCBI Taxonomy" id="119953"/>
    <lineage>
        <taxon>Eukaryota</taxon>
        <taxon>Fungi</taxon>
        <taxon>Dikarya</taxon>
        <taxon>Ascomycota</taxon>
        <taxon>Pezizomycotina</taxon>
        <taxon>Dothideomycetes</taxon>
        <taxon>Pleosporomycetidae</taxon>
        <taxon>Pleosporales</taxon>
        <taxon>Pleosporineae</taxon>
        <taxon>Pleosporaceae</taxon>
        <taxon>Alternaria</taxon>
        <taxon>Alternaria sect. Ulocladioides</taxon>
    </lineage>
</organism>